<proteinExistence type="predicted"/>
<reference evidence="1" key="2">
    <citation type="journal article" date="2022" name="New Phytol.">
        <title>Evolutionary transition to the ectomycorrhizal habit in the genomes of a hyperdiverse lineage of mushroom-forming fungi.</title>
        <authorList>
            <person name="Looney B."/>
            <person name="Miyauchi S."/>
            <person name="Morin E."/>
            <person name="Drula E."/>
            <person name="Courty P.E."/>
            <person name="Kohler A."/>
            <person name="Kuo A."/>
            <person name="LaButti K."/>
            <person name="Pangilinan J."/>
            <person name="Lipzen A."/>
            <person name="Riley R."/>
            <person name="Andreopoulos W."/>
            <person name="He G."/>
            <person name="Johnson J."/>
            <person name="Nolan M."/>
            <person name="Tritt A."/>
            <person name="Barry K.W."/>
            <person name="Grigoriev I.V."/>
            <person name="Nagy L.G."/>
            <person name="Hibbett D."/>
            <person name="Henrissat B."/>
            <person name="Matheny P.B."/>
            <person name="Labbe J."/>
            <person name="Martin F.M."/>
        </authorList>
    </citation>
    <scope>NUCLEOTIDE SEQUENCE</scope>
    <source>
        <strain evidence="1">HHB10654</strain>
    </source>
</reference>
<reference evidence="1" key="1">
    <citation type="submission" date="2021-03" db="EMBL/GenBank/DDBJ databases">
        <authorList>
            <consortium name="DOE Joint Genome Institute"/>
            <person name="Ahrendt S."/>
            <person name="Looney B.P."/>
            <person name="Miyauchi S."/>
            <person name="Morin E."/>
            <person name="Drula E."/>
            <person name="Courty P.E."/>
            <person name="Chicoki N."/>
            <person name="Fauchery L."/>
            <person name="Kohler A."/>
            <person name="Kuo A."/>
            <person name="Labutti K."/>
            <person name="Pangilinan J."/>
            <person name="Lipzen A."/>
            <person name="Riley R."/>
            <person name="Andreopoulos W."/>
            <person name="He G."/>
            <person name="Johnson J."/>
            <person name="Barry K.W."/>
            <person name="Grigoriev I.V."/>
            <person name="Nagy L."/>
            <person name="Hibbett D."/>
            <person name="Henrissat B."/>
            <person name="Matheny P.B."/>
            <person name="Labbe J."/>
            <person name="Martin F."/>
        </authorList>
    </citation>
    <scope>NUCLEOTIDE SEQUENCE</scope>
    <source>
        <strain evidence="1">HHB10654</strain>
    </source>
</reference>
<keyword evidence="2" id="KW-1185">Reference proteome</keyword>
<evidence type="ECO:0000313" key="2">
    <source>
        <dbReference type="Proteomes" id="UP000814140"/>
    </source>
</evidence>
<evidence type="ECO:0000313" key="1">
    <source>
        <dbReference type="EMBL" id="KAI0060220.1"/>
    </source>
</evidence>
<dbReference type="EMBL" id="MU277220">
    <property type="protein sequence ID" value="KAI0060220.1"/>
    <property type="molecule type" value="Genomic_DNA"/>
</dbReference>
<protein>
    <submittedName>
        <fullName evidence="1">Uncharacterized protein</fullName>
    </submittedName>
</protein>
<accession>A0ACB8SVR9</accession>
<comment type="caution">
    <text evidence="1">The sequence shown here is derived from an EMBL/GenBank/DDBJ whole genome shotgun (WGS) entry which is preliminary data.</text>
</comment>
<organism evidence="1 2">
    <name type="scientific">Artomyces pyxidatus</name>
    <dbReference type="NCBI Taxonomy" id="48021"/>
    <lineage>
        <taxon>Eukaryota</taxon>
        <taxon>Fungi</taxon>
        <taxon>Dikarya</taxon>
        <taxon>Basidiomycota</taxon>
        <taxon>Agaricomycotina</taxon>
        <taxon>Agaricomycetes</taxon>
        <taxon>Russulales</taxon>
        <taxon>Auriscalpiaceae</taxon>
        <taxon>Artomyces</taxon>
    </lineage>
</organism>
<dbReference type="Proteomes" id="UP000814140">
    <property type="component" value="Unassembled WGS sequence"/>
</dbReference>
<gene>
    <name evidence="1" type="ORF">BV25DRAFT_1828035</name>
</gene>
<name>A0ACB8SVR9_9AGAM</name>
<sequence>MAQSGARLLYMPEEQFDWSDAQHLQMDSHPYPQALSQQTPQYPFPPPVDFHIQGPRPRPYAPFVPKRLIASPLRTSKSSHTFAAKAIQSLPDNGEPLTRIRHSRNLVGYLSKYCLAQNQSLLNRPPHVNHPAFQPGANPPSSWSDFTTHLGTLPSAPDQARALDQLRNLYLVQTGRSTVIVNGEPAVAAQVYAQICEPINEMLKTRYRELPKSWKPGSGRSWILTAARSKPESLYPHWSYAVFKNKQWGTQSKLSNTTEKAGACDGLLFATLFDNPAILEIKTWWSISKKKVMKELLAIAARGGDFYWTPVSHQDSPGISFIKQIWGELNAYQSRFGVFVNGRHVAFVIRTRKNELTFSDFIEWEDREVYTAFLGFSMAAIDVVLSGPPAQYAERLRNIINLLCPREDRKIKVDGQDHPDDDNDDDAGEELF</sequence>